<keyword evidence="3" id="KW-1185">Reference proteome</keyword>
<evidence type="ECO:0000313" key="2">
    <source>
        <dbReference type="EMBL" id="KAK6501678.1"/>
    </source>
</evidence>
<comment type="caution">
    <text evidence="2">The sequence shown here is derived from an EMBL/GenBank/DDBJ whole genome shotgun (WGS) entry which is preliminary data.</text>
</comment>
<accession>A0AAV9W3X2</accession>
<feature type="domain" description="Aminoglycoside phosphotransferase" evidence="1">
    <location>
        <begin position="44"/>
        <end position="240"/>
    </location>
</feature>
<dbReference type="InterPro" id="IPR002575">
    <property type="entry name" value="Aminoglycoside_PTrfase"/>
</dbReference>
<dbReference type="CDD" id="cd05120">
    <property type="entry name" value="APH_ChoK_like"/>
    <property type="match status" value="1"/>
</dbReference>
<evidence type="ECO:0000259" key="1">
    <source>
        <dbReference type="Pfam" id="PF01636"/>
    </source>
</evidence>
<gene>
    <name evidence="2" type="ORF">TWF481_009507</name>
</gene>
<dbReference type="AlphaFoldDB" id="A0AAV9W3X2"/>
<dbReference type="InterPro" id="IPR051678">
    <property type="entry name" value="AGP_Transferase"/>
</dbReference>
<organism evidence="2 3">
    <name type="scientific">Arthrobotrys musiformis</name>
    <dbReference type="NCBI Taxonomy" id="47236"/>
    <lineage>
        <taxon>Eukaryota</taxon>
        <taxon>Fungi</taxon>
        <taxon>Dikarya</taxon>
        <taxon>Ascomycota</taxon>
        <taxon>Pezizomycotina</taxon>
        <taxon>Orbiliomycetes</taxon>
        <taxon>Orbiliales</taxon>
        <taxon>Orbiliaceae</taxon>
        <taxon>Arthrobotrys</taxon>
    </lineage>
</organism>
<dbReference type="Pfam" id="PF01636">
    <property type="entry name" value="APH"/>
    <property type="match status" value="1"/>
</dbReference>
<dbReference type="PANTHER" id="PTHR21310:SF15">
    <property type="entry name" value="AMINOGLYCOSIDE PHOSPHOTRANSFERASE DOMAIN-CONTAINING PROTEIN"/>
    <property type="match status" value="1"/>
</dbReference>
<dbReference type="EMBL" id="JAVHJL010000006">
    <property type="protein sequence ID" value="KAK6501678.1"/>
    <property type="molecule type" value="Genomic_DNA"/>
</dbReference>
<name>A0AAV9W3X2_9PEZI</name>
<reference evidence="2 3" key="1">
    <citation type="submission" date="2023-08" db="EMBL/GenBank/DDBJ databases">
        <authorList>
            <person name="Palmer J.M."/>
        </authorList>
    </citation>
    <scope>NUCLEOTIDE SEQUENCE [LARGE SCALE GENOMIC DNA]</scope>
    <source>
        <strain evidence="2 3">TWF481</strain>
    </source>
</reference>
<dbReference type="SUPFAM" id="SSF56112">
    <property type="entry name" value="Protein kinase-like (PK-like)"/>
    <property type="match status" value="1"/>
</dbReference>
<evidence type="ECO:0000313" key="3">
    <source>
        <dbReference type="Proteomes" id="UP001370758"/>
    </source>
</evidence>
<proteinExistence type="predicted"/>
<dbReference type="Proteomes" id="UP001370758">
    <property type="component" value="Unassembled WGS sequence"/>
</dbReference>
<dbReference type="PANTHER" id="PTHR21310">
    <property type="entry name" value="AMINOGLYCOSIDE PHOSPHOTRANSFERASE-RELATED-RELATED"/>
    <property type="match status" value="1"/>
</dbReference>
<protein>
    <recommendedName>
        <fullName evidence="1">Aminoglycoside phosphotransferase domain-containing protein</fullName>
    </recommendedName>
</protein>
<sequence length="264" mass="30614">MQSPARLTEPDLNNAPVIYGSEYGGRKLVRLGDKAIKYGFDISQQEADTMTFVRTHTSIPVPRVYDFYHDEKGRGYIVMDYIRGDTLENRWKHLDSVAKDKIAAQLRRYMDELRRIPAPSPVYIGGVNRTQAHDLRNGIALGGPFVSETEFNEWLLGRVLPQIQHTLVVPYLREQLVAQTARKAHAIVFTHSDFHPRNIMVEGDEVVGWLDWEVAGWFPEHWEFIKAMKPVKTDWPEYLAVVIDEHLDEYILDSVLNMYLDRFK</sequence>
<dbReference type="InterPro" id="IPR011009">
    <property type="entry name" value="Kinase-like_dom_sf"/>
</dbReference>
<dbReference type="Gene3D" id="3.90.1200.10">
    <property type="match status" value="1"/>
</dbReference>